<proteinExistence type="predicted"/>
<keyword evidence="3" id="KW-0560">Oxidoreductase</keyword>
<dbReference type="SUPFAM" id="SSF51197">
    <property type="entry name" value="Clavaminate synthase-like"/>
    <property type="match status" value="1"/>
</dbReference>
<evidence type="ECO:0000259" key="6">
    <source>
        <dbReference type="Pfam" id="PF13532"/>
    </source>
</evidence>
<dbReference type="PANTHER" id="PTHR16557:SF2">
    <property type="entry name" value="NUCLEIC ACID DIOXYGENASE ALKBH1"/>
    <property type="match status" value="1"/>
</dbReference>
<dbReference type="InterPro" id="IPR037151">
    <property type="entry name" value="AlkB-like_sf"/>
</dbReference>
<name>A0A0A9ZI75_LYGHE</name>
<evidence type="ECO:0000256" key="2">
    <source>
        <dbReference type="ARBA" id="ARBA00022964"/>
    </source>
</evidence>
<keyword evidence="2 7" id="KW-0223">Dioxygenase</keyword>
<feature type="binding site" evidence="5">
    <location>
        <position position="45"/>
    </location>
    <ligand>
        <name>Fe cation</name>
        <dbReference type="ChEBI" id="CHEBI:24875"/>
        <note>catalytic</note>
    </ligand>
</feature>
<protein>
    <submittedName>
        <fullName evidence="7">Alpha-ketoglutarate-dependent dioxygenase alkB</fullName>
    </submittedName>
</protein>
<feature type="domain" description="Alpha-ketoglutarate-dependent dioxygenase AlkB-like" evidence="6">
    <location>
        <begin position="8"/>
        <end position="107"/>
    </location>
</feature>
<keyword evidence="4 5" id="KW-0408">Iron</keyword>
<reference evidence="7" key="1">
    <citation type="journal article" date="2014" name="PLoS ONE">
        <title>Transcriptome-Based Identification of ABC Transporters in the Western Tarnished Plant Bug Lygus hesperus.</title>
        <authorList>
            <person name="Hull J.J."/>
            <person name="Chaney K."/>
            <person name="Geib S.M."/>
            <person name="Fabrick J.A."/>
            <person name="Brent C.S."/>
            <person name="Walsh D."/>
            <person name="Lavine L.C."/>
        </authorList>
    </citation>
    <scope>NUCLEOTIDE SEQUENCE</scope>
</reference>
<evidence type="ECO:0000256" key="3">
    <source>
        <dbReference type="ARBA" id="ARBA00023002"/>
    </source>
</evidence>
<dbReference type="GO" id="GO:0008198">
    <property type="term" value="F:ferrous iron binding"/>
    <property type="evidence" value="ECO:0007669"/>
    <property type="project" value="TreeGrafter"/>
</dbReference>
<dbReference type="GO" id="GO:0035515">
    <property type="term" value="F:oxidative RNA demethylase activity"/>
    <property type="evidence" value="ECO:0007669"/>
    <property type="project" value="TreeGrafter"/>
</dbReference>
<dbReference type="InterPro" id="IPR027450">
    <property type="entry name" value="AlkB-like"/>
</dbReference>
<organism evidence="7">
    <name type="scientific">Lygus hesperus</name>
    <name type="common">Western plant bug</name>
    <dbReference type="NCBI Taxonomy" id="30085"/>
    <lineage>
        <taxon>Eukaryota</taxon>
        <taxon>Metazoa</taxon>
        <taxon>Ecdysozoa</taxon>
        <taxon>Arthropoda</taxon>
        <taxon>Hexapoda</taxon>
        <taxon>Insecta</taxon>
        <taxon>Pterygota</taxon>
        <taxon>Neoptera</taxon>
        <taxon>Paraneoptera</taxon>
        <taxon>Hemiptera</taxon>
        <taxon>Heteroptera</taxon>
        <taxon>Panheteroptera</taxon>
        <taxon>Cimicomorpha</taxon>
        <taxon>Miridae</taxon>
        <taxon>Mirini</taxon>
        <taxon>Lygus</taxon>
    </lineage>
</organism>
<feature type="binding site" evidence="5">
    <location>
        <position position="43"/>
    </location>
    <ligand>
        <name>Fe cation</name>
        <dbReference type="ChEBI" id="CHEBI:24875"/>
        <note>catalytic</note>
    </ligand>
</feature>
<dbReference type="InterPro" id="IPR004574">
    <property type="entry name" value="Alkb"/>
</dbReference>
<gene>
    <name evidence="7" type="ORF">CM83_19834</name>
</gene>
<comment type="cofactor">
    <cofactor evidence="5">
        <name>Fe(2+)</name>
        <dbReference type="ChEBI" id="CHEBI:29033"/>
    </cofactor>
    <text evidence="5">Binds 1 Fe(2+) ion per subunit.</text>
</comment>
<sequence>MENMVRLIADVNQDSFHCTHPSSYEPQTCIVNYYPVGSMMMCHQDISEEVLDQPLVSVSLGCSAIFLMGSTSRDDAPFAFLLKSGDVAAFSGPSRAAFHSVPRVLDDCPDYLTV</sequence>
<accession>A0A0A9ZI75</accession>
<dbReference type="PANTHER" id="PTHR16557">
    <property type="entry name" value="ALKYLATED DNA REPAIR PROTEIN ALKB-RELATED"/>
    <property type="match status" value="1"/>
</dbReference>
<evidence type="ECO:0000256" key="4">
    <source>
        <dbReference type="ARBA" id="ARBA00023004"/>
    </source>
</evidence>
<dbReference type="EMBL" id="GBHO01001094">
    <property type="protein sequence ID" value="JAG42510.1"/>
    <property type="molecule type" value="Transcribed_RNA"/>
</dbReference>
<feature type="binding site" evidence="5">
    <location>
        <position position="99"/>
    </location>
    <ligand>
        <name>Fe cation</name>
        <dbReference type="ChEBI" id="CHEBI:24875"/>
        <note>catalytic</note>
    </ligand>
</feature>
<reference evidence="7" key="2">
    <citation type="submission" date="2014-07" db="EMBL/GenBank/DDBJ databases">
        <authorList>
            <person name="Hull J."/>
        </authorList>
    </citation>
    <scope>NUCLEOTIDE SEQUENCE</scope>
</reference>
<dbReference type="Pfam" id="PF13532">
    <property type="entry name" value="2OG-FeII_Oxy_2"/>
    <property type="match status" value="1"/>
</dbReference>
<keyword evidence="1 5" id="KW-0479">Metal-binding</keyword>
<dbReference type="GO" id="GO:0035516">
    <property type="term" value="F:broad specificity oxidative DNA demethylase activity"/>
    <property type="evidence" value="ECO:0007669"/>
    <property type="project" value="TreeGrafter"/>
</dbReference>
<dbReference type="Gene3D" id="2.60.120.590">
    <property type="entry name" value="Alpha-ketoglutarate-dependent dioxygenase AlkB-like"/>
    <property type="match status" value="1"/>
</dbReference>
<dbReference type="GO" id="GO:0005737">
    <property type="term" value="C:cytoplasm"/>
    <property type="evidence" value="ECO:0007669"/>
    <property type="project" value="TreeGrafter"/>
</dbReference>
<evidence type="ECO:0000313" key="7">
    <source>
        <dbReference type="EMBL" id="JAG42510.1"/>
    </source>
</evidence>
<evidence type="ECO:0000256" key="1">
    <source>
        <dbReference type="ARBA" id="ARBA00022723"/>
    </source>
</evidence>
<evidence type="ECO:0000256" key="5">
    <source>
        <dbReference type="PIRSR" id="PIRSR604574-2"/>
    </source>
</evidence>
<dbReference type="AlphaFoldDB" id="A0A0A9ZI75"/>
<dbReference type="GO" id="GO:0035513">
    <property type="term" value="P:oxidative RNA demethylation"/>
    <property type="evidence" value="ECO:0007669"/>
    <property type="project" value="TreeGrafter"/>
</dbReference>